<reference evidence="1" key="2">
    <citation type="submission" date="2025-08" db="UniProtKB">
        <authorList>
            <consortium name="Ensembl"/>
        </authorList>
    </citation>
    <scope>IDENTIFICATION</scope>
</reference>
<evidence type="ECO:0000313" key="1">
    <source>
        <dbReference type="Ensembl" id="ENSFALP00000027096.1"/>
    </source>
</evidence>
<gene>
    <name evidence="1" type="primary">BRSK2</name>
</gene>
<dbReference type="Pfam" id="PF21122">
    <property type="entry name" value="KA1_BRSK"/>
    <property type="match status" value="1"/>
</dbReference>
<name>A0A803VWJ0_FICAL</name>
<keyword evidence="2" id="KW-1185">Reference proteome</keyword>
<dbReference type="AlphaFoldDB" id="A0A803VWJ0"/>
<dbReference type="GeneTree" id="ENSGT00940000157462"/>
<evidence type="ECO:0000313" key="2">
    <source>
        <dbReference type="Proteomes" id="UP000016665"/>
    </source>
</evidence>
<accession>A0A803VWJ0</accession>
<dbReference type="Ensembl" id="ENSFALT00000027359.1">
    <property type="protein sequence ID" value="ENSFALP00000027096.1"/>
    <property type="gene ID" value="ENSFALG00000011776.2"/>
</dbReference>
<reference evidence="1 2" key="1">
    <citation type="journal article" date="2012" name="Nature">
        <title>The genomic landscape of species divergence in Ficedula flycatchers.</title>
        <authorList>
            <person name="Ellegren H."/>
            <person name="Smeds L."/>
            <person name="Burri R."/>
            <person name="Olason P.I."/>
            <person name="Backstrom N."/>
            <person name="Kawakami T."/>
            <person name="Kunstner A."/>
            <person name="Makinen H."/>
            <person name="Nadachowska-Brzyska K."/>
            <person name="Qvarnstrom A."/>
            <person name="Uebbing S."/>
            <person name="Wolf J.B."/>
        </authorList>
    </citation>
    <scope>NUCLEOTIDE SEQUENCE [LARGE SCALE GENOMIC DNA]</scope>
</reference>
<protein>
    <submittedName>
        <fullName evidence="1">BR serine/threonine kinase 2</fullName>
    </submittedName>
</protein>
<organism evidence="1 2">
    <name type="scientific">Ficedula albicollis</name>
    <name type="common">Collared flycatcher</name>
    <name type="synonym">Muscicapa albicollis</name>
    <dbReference type="NCBI Taxonomy" id="59894"/>
    <lineage>
        <taxon>Eukaryota</taxon>
        <taxon>Metazoa</taxon>
        <taxon>Chordata</taxon>
        <taxon>Craniata</taxon>
        <taxon>Vertebrata</taxon>
        <taxon>Euteleostomi</taxon>
        <taxon>Archelosauria</taxon>
        <taxon>Archosauria</taxon>
        <taxon>Dinosauria</taxon>
        <taxon>Saurischia</taxon>
        <taxon>Theropoda</taxon>
        <taxon>Coelurosauria</taxon>
        <taxon>Aves</taxon>
        <taxon>Neognathae</taxon>
        <taxon>Neoaves</taxon>
        <taxon>Telluraves</taxon>
        <taxon>Australaves</taxon>
        <taxon>Passeriformes</taxon>
        <taxon>Muscicapidae</taxon>
        <taxon>Ficedula</taxon>
    </lineage>
</organism>
<sequence length="198" mass="22108">MADLQLNKHTFPGPCFPLAPGVHPANPSSDDDASKPKTSSRFRWITRLAKKSWFGNFINLEKEEQIFVVIKDKPLSSIKADIVHAFLSIPSLSHSVISQTSFRAEYKSTGGPAVFQKPVKFQVDITYTEGGEAQKENGIYSVTFTLLSGPSRRFKRVVETIQAQLLSTHDQPSVQQLSGKWLLLSSTFSRDRKVKCLP</sequence>
<reference evidence="1" key="3">
    <citation type="submission" date="2025-09" db="UniProtKB">
        <authorList>
            <consortium name="Ensembl"/>
        </authorList>
    </citation>
    <scope>IDENTIFICATION</scope>
</reference>
<dbReference type="Proteomes" id="UP000016665">
    <property type="component" value="Chromosome 5"/>
</dbReference>
<proteinExistence type="predicted"/>